<dbReference type="GO" id="GO:0016020">
    <property type="term" value="C:membrane"/>
    <property type="evidence" value="ECO:0007669"/>
    <property type="project" value="GOC"/>
</dbReference>
<evidence type="ECO:0000313" key="3">
    <source>
        <dbReference type="Proteomes" id="UP000230750"/>
    </source>
</evidence>
<gene>
    <name evidence="2" type="ORF">BSL78_17862</name>
</gene>
<evidence type="ECO:0000259" key="1">
    <source>
        <dbReference type="Pfam" id="PF19280"/>
    </source>
</evidence>
<keyword evidence="2" id="KW-0418">Kinase</keyword>
<name>A0A2G8KBC2_STIJA</name>
<dbReference type="GO" id="GO:0001729">
    <property type="term" value="F:ceramide kinase activity"/>
    <property type="evidence" value="ECO:0007669"/>
    <property type="project" value="TreeGrafter"/>
</dbReference>
<sequence length="283" mass="31234">FSVGLDVCSVHHNNYLLRITILLGYGFFSDVVKESENYRWMGTNRYGLAGLLRYLGNRSYHGTVSYLPNDDHSHTPWDSEMCKAGCSVCKDKGEYIPLESGDVNLDEPDQNITVKVSNQWEMKHGEFNAINAAILSCTSLKAPGGVSPAAHLGNGCVDLVLVKRCSRLQYLRYLLRISLNGNPLDLDYVEVHRVKAFKFQTTPLLSASGSAIEQGNEAMSANGETVYIPRRQASVSSTSSWNLDGEISDQPDIDVRVHCQLIQVFARGPEIPEGTGSSLSCFH</sequence>
<organism evidence="2 3">
    <name type="scientific">Stichopus japonicus</name>
    <name type="common">Sea cucumber</name>
    <dbReference type="NCBI Taxonomy" id="307972"/>
    <lineage>
        <taxon>Eukaryota</taxon>
        <taxon>Metazoa</taxon>
        <taxon>Echinodermata</taxon>
        <taxon>Eleutherozoa</taxon>
        <taxon>Echinozoa</taxon>
        <taxon>Holothuroidea</taxon>
        <taxon>Aspidochirotacea</taxon>
        <taxon>Aspidochirotida</taxon>
        <taxon>Stichopodidae</taxon>
        <taxon>Apostichopus</taxon>
    </lineage>
</organism>
<dbReference type="InterPro" id="IPR050187">
    <property type="entry name" value="Lipid_Phosphate_FormReg"/>
</dbReference>
<protein>
    <submittedName>
        <fullName evidence="2">Putative ceramide kinase</fullName>
    </submittedName>
</protein>
<feature type="non-terminal residue" evidence="2">
    <location>
        <position position="1"/>
    </location>
</feature>
<dbReference type="InterPro" id="IPR016064">
    <property type="entry name" value="NAD/diacylglycerol_kinase_sf"/>
</dbReference>
<dbReference type="Proteomes" id="UP000230750">
    <property type="component" value="Unassembled WGS sequence"/>
</dbReference>
<dbReference type="AlphaFoldDB" id="A0A2G8KBC2"/>
<keyword evidence="3" id="KW-1185">Reference proteome</keyword>
<dbReference type="EMBL" id="MRZV01000721">
    <property type="protein sequence ID" value="PIK45291.1"/>
    <property type="molecule type" value="Genomic_DNA"/>
</dbReference>
<comment type="caution">
    <text evidence="2">The sequence shown here is derived from an EMBL/GenBank/DDBJ whole genome shotgun (WGS) entry which is preliminary data.</text>
</comment>
<reference evidence="2 3" key="1">
    <citation type="journal article" date="2017" name="PLoS Biol.">
        <title>The sea cucumber genome provides insights into morphological evolution and visceral regeneration.</title>
        <authorList>
            <person name="Zhang X."/>
            <person name="Sun L."/>
            <person name="Yuan J."/>
            <person name="Sun Y."/>
            <person name="Gao Y."/>
            <person name="Zhang L."/>
            <person name="Li S."/>
            <person name="Dai H."/>
            <person name="Hamel J.F."/>
            <person name="Liu C."/>
            <person name="Yu Y."/>
            <person name="Liu S."/>
            <person name="Lin W."/>
            <person name="Guo K."/>
            <person name="Jin S."/>
            <person name="Xu P."/>
            <person name="Storey K.B."/>
            <person name="Huan P."/>
            <person name="Zhang T."/>
            <person name="Zhou Y."/>
            <person name="Zhang J."/>
            <person name="Lin C."/>
            <person name="Li X."/>
            <person name="Xing L."/>
            <person name="Huo D."/>
            <person name="Sun M."/>
            <person name="Wang L."/>
            <person name="Mercier A."/>
            <person name="Li F."/>
            <person name="Yang H."/>
            <person name="Xiang J."/>
        </authorList>
    </citation>
    <scope>NUCLEOTIDE SEQUENCE [LARGE SCALE GENOMIC DNA]</scope>
    <source>
        <strain evidence="2">Shaxun</strain>
        <tissue evidence="2">Muscle</tissue>
    </source>
</reference>
<dbReference type="OrthoDB" id="530923at2759"/>
<feature type="domain" description="Ceramide kinase C-terminal" evidence="1">
    <location>
        <begin position="99"/>
        <end position="280"/>
    </location>
</feature>
<dbReference type="Gene3D" id="2.60.200.40">
    <property type="match status" value="1"/>
</dbReference>
<dbReference type="Pfam" id="PF19280">
    <property type="entry name" value="CERK_C"/>
    <property type="match status" value="1"/>
</dbReference>
<dbReference type="SUPFAM" id="SSF111331">
    <property type="entry name" value="NAD kinase/diacylglycerol kinase-like"/>
    <property type="match status" value="1"/>
</dbReference>
<dbReference type="GO" id="GO:0006672">
    <property type="term" value="P:ceramide metabolic process"/>
    <property type="evidence" value="ECO:0007669"/>
    <property type="project" value="TreeGrafter"/>
</dbReference>
<keyword evidence="2" id="KW-0808">Transferase</keyword>
<dbReference type="STRING" id="307972.A0A2G8KBC2"/>
<dbReference type="PANTHER" id="PTHR12358">
    <property type="entry name" value="SPHINGOSINE KINASE"/>
    <property type="match status" value="1"/>
</dbReference>
<dbReference type="InterPro" id="IPR045363">
    <property type="entry name" value="CERK_C"/>
</dbReference>
<evidence type="ECO:0000313" key="2">
    <source>
        <dbReference type="EMBL" id="PIK45291.1"/>
    </source>
</evidence>
<dbReference type="PANTHER" id="PTHR12358:SF111">
    <property type="entry name" value="CERAMIDE KINASE, ISOFORM A"/>
    <property type="match status" value="1"/>
</dbReference>
<accession>A0A2G8KBC2</accession>
<proteinExistence type="predicted"/>